<dbReference type="EC" id="3.1.1.103" evidence="3"/>
<dbReference type="EMBL" id="CP157948">
    <property type="protein sequence ID" value="XBS88947.1"/>
    <property type="molecule type" value="Genomic_DNA"/>
</dbReference>
<gene>
    <name evidence="3" type="ORF">ABNK63_11090</name>
</gene>
<reference evidence="3" key="1">
    <citation type="submission" date="2024-06" db="EMBL/GenBank/DDBJ databases">
        <authorList>
            <person name="Sun Y."/>
        </authorList>
    </citation>
    <scope>NUCLEOTIDE SEQUENCE</scope>
    <source>
        <strain evidence="3">IGA1.0</strain>
    </source>
</reference>
<organism evidence="3">
    <name type="scientific">Rhodanobacter sp. IGA1.0</name>
    <dbReference type="NCBI Taxonomy" id="3158582"/>
    <lineage>
        <taxon>Bacteria</taxon>
        <taxon>Pseudomonadati</taxon>
        <taxon>Pseudomonadota</taxon>
        <taxon>Gammaproteobacteria</taxon>
        <taxon>Lysobacterales</taxon>
        <taxon>Rhodanobacteraceae</taxon>
        <taxon>Rhodanobacter</taxon>
    </lineage>
</organism>
<keyword evidence="3" id="KW-0378">Hydrolase</keyword>
<dbReference type="Pfam" id="PF00144">
    <property type="entry name" value="Beta-lactamase"/>
    <property type="match status" value="1"/>
</dbReference>
<dbReference type="RefSeq" id="WP_350015646.1">
    <property type="nucleotide sequence ID" value="NZ_CP157948.1"/>
</dbReference>
<keyword evidence="1" id="KW-0732">Signal</keyword>
<protein>
    <submittedName>
        <fullName evidence="3">Serine hydrolase domain-containing protein</fullName>
        <ecNumber evidence="3">3.1.1.103</ecNumber>
    </submittedName>
</protein>
<dbReference type="InterPro" id="IPR012338">
    <property type="entry name" value="Beta-lactam/transpept-like"/>
</dbReference>
<accession>A0AAU7QHQ7</accession>
<feature type="chain" id="PRO_5043997646" evidence="1">
    <location>
        <begin position="23"/>
        <end position="484"/>
    </location>
</feature>
<dbReference type="PANTHER" id="PTHR46825">
    <property type="entry name" value="D-ALANYL-D-ALANINE-CARBOXYPEPTIDASE/ENDOPEPTIDASE AMPH"/>
    <property type="match status" value="1"/>
</dbReference>
<feature type="domain" description="Beta-lactamase-related" evidence="2">
    <location>
        <begin position="33"/>
        <end position="362"/>
    </location>
</feature>
<evidence type="ECO:0000256" key="1">
    <source>
        <dbReference type="SAM" id="SignalP"/>
    </source>
</evidence>
<dbReference type="AlphaFoldDB" id="A0AAU7QHQ7"/>
<dbReference type="Gene3D" id="3.40.710.10">
    <property type="entry name" value="DD-peptidase/beta-lactamase superfamily"/>
    <property type="match status" value="1"/>
</dbReference>
<dbReference type="PANTHER" id="PTHR46825:SF9">
    <property type="entry name" value="BETA-LACTAMASE-RELATED DOMAIN-CONTAINING PROTEIN"/>
    <property type="match status" value="1"/>
</dbReference>
<feature type="signal peptide" evidence="1">
    <location>
        <begin position="1"/>
        <end position="22"/>
    </location>
</feature>
<sequence>MPLTRNLLLATLFLGTTMPAPAAALKPAQIAAIDRYVSAEMARQHVPGVEVGVYRDGHALLVKGYGLANIEWQAPVTPATLMQSGSVGKQFAATAVMMLVEQGKLSLDDSITRYFPDAPASWKAIRVKNLLSHTSGLAEYEDPSRMQPGGLFDSRKDFTEDELVKKIETLPIEFRPGERWDYRNTNYALLGVLIHKVTGQDYRDFMRERIFAPLGMVSTRSISERDIIPGRAAGYEIVGGQLKNQTWVSPSLNSTADGTLYFNVVDLEKWDRALYGTRLLSRKSLDTMWTPFVLNDGQPNPSHYGFGWASDSMNGHRVIQHSGAWQGFTCTINRYVDDKLTVVVLTNLDAAHASPVYMSHVIAGLVEPALMPKPNPAIKDDKPEIAAHAREVLQRMLAGKNLADEFDADAGYVFAPDDAPDMRSQLPAKWDAAPLRLIKRAEHDGAVRSVYRVGPDGDTRIVLVELDATGKLLNLAVKSDPDNR</sequence>
<proteinExistence type="predicted"/>
<name>A0AAU7QHQ7_9GAMM</name>
<dbReference type="SUPFAM" id="SSF56601">
    <property type="entry name" value="beta-lactamase/transpeptidase-like"/>
    <property type="match status" value="1"/>
</dbReference>
<evidence type="ECO:0000259" key="2">
    <source>
        <dbReference type="Pfam" id="PF00144"/>
    </source>
</evidence>
<dbReference type="GO" id="GO:0016787">
    <property type="term" value="F:hydrolase activity"/>
    <property type="evidence" value="ECO:0007669"/>
    <property type="project" value="UniProtKB-KW"/>
</dbReference>
<evidence type="ECO:0000313" key="3">
    <source>
        <dbReference type="EMBL" id="XBS88947.1"/>
    </source>
</evidence>
<dbReference type="InterPro" id="IPR001466">
    <property type="entry name" value="Beta-lactam-related"/>
</dbReference>
<dbReference type="InterPro" id="IPR050491">
    <property type="entry name" value="AmpC-like"/>
</dbReference>